<dbReference type="AlphaFoldDB" id="A0AAW2TW13"/>
<comment type="caution">
    <text evidence="1">The sequence shown here is derived from an EMBL/GenBank/DDBJ whole genome shotgun (WGS) entry which is preliminary data.</text>
</comment>
<reference evidence="1" key="2">
    <citation type="journal article" date="2024" name="Plant">
        <title>Genomic evolution and insights into agronomic trait innovations of Sesamum species.</title>
        <authorList>
            <person name="Miao H."/>
            <person name="Wang L."/>
            <person name="Qu L."/>
            <person name="Liu H."/>
            <person name="Sun Y."/>
            <person name="Le M."/>
            <person name="Wang Q."/>
            <person name="Wei S."/>
            <person name="Zheng Y."/>
            <person name="Lin W."/>
            <person name="Duan Y."/>
            <person name="Cao H."/>
            <person name="Xiong S."/>
            <person name="Wang X."/>
            <person name="Wei L."/>
            <person name="Li C."/>
            <person name="Ma Q."/>
            <person name="Ju M."/>
            <person name="Zhao R."/>
            <person name="Li G."/>
            <person name="Mu C."/>
            <person name="Tian Q."/>
            <person name="Mei H."/>
            <person name="Zhang T."/>
            <person name="Gao T."/>
            <person name="Zhang H."/>
        </authorList>
    </citation>
    <scope>NUCLEOTIDE SEQUENCE</scope>
    <source>
        <strain evidence="1">G02</strain>
    </source>
</reference>
<proteinExistence type="predicted"/>
<reference evidence="1" key="1">
    <citation type="submission" date="2020-06" db="EMBL/GenBank/DDBJ databases">
        <authorList>
            <person name="Li T."/>
            <person name="Hu X."/>
            <person name="Zhang T."/>
            <person name="Song X."/>
            <person name="Zhang H."/>
            <person name="Dai N."/>
            <person name="Sheng W."/>
            <person name="Hou X."/>
            <person name="Wei L."/>
        </authorList>
    </citation>
    <scope>NUCLEOTIDE SEQUENCE</scope>
    <source>
        <strain evidence="1">G02</strain>
        <tissue evidence="1">Leaf</tissue>
    </source>
</reference>
<dbReference type="EMBL" id="JACGWJ010000007">
    <property type="protein sequence ID" value="KAL0408438.1"/>
    <property type="molecule type" value="Genomic_DNA"/>
</dbReference>
<protein>
    <submittedName>
        <fullName evidence="1">Uncharacterized protein</fullName>
    </submittedName>
</protein>
<accession>A0AAW2TW13</accession>
<gene>
    <name evidence="1" type="ORF">Sradi_1778200</name>
</gene>
<sequence>MTLLYSVRKFLIRTPTTCIRMLSCRSGFKLGVQNQVVHPDSSNEVRGGMVGQYVMDGGEGPNSYAQNSSYQAGTFPFCILTNLQRNESRNPGSLRLAYELPKDSLDLRVRPCHPFGSALSSRASWTATKAIHPMLTHLKPLETLVILQEKTERVFWESFCEKHT</sequence>
<organism evidence="1">
    <name type="scientific">Sesamum radiatum</name>
    <name type="common">Black benniseed</name>
    <dbReference type="NCBI Taxonomy" id="300843"/>
    <lineage>
        <taxon>Eukaryota</taxon>
        <taxon>Viridiplantae</taxon>
        <taxon>Streptophyta</taxon>
        <taxon>Embryophyta</taxon>
        <taxon>Tracheophyta</taxon>
        <taxon>Spermatophyta</taxon>
        <taxon>Magnoliopsida</taxon>
        <taxon>eudicotyledons</taxon>
        <taxon>Gunneridae</taxon>
        <taxon>Pentapetalae</taxon>
        <taxon>asterids</taxon>
        <taxon>lamiids</taxon>
        <taxon>Lamiales</taxon>
        <taxon>Pedaliaceae</taxon>
        <taxon>Sesamum</taxon>
    </lineage>
</organism>
<evidence type="ECO:0000313" key="1">
    <source>
        <dbReference type="EMBL" id="KAL0408438.1"/>
    </source>
</evidence>
<name>A0AAW2TW13_SESRA</name>